<evidence type="ECO:0000313" key="6">
    <source>
        <dbReference type="EMBL" id="GIH80333.1"/>
    </source>
</evidence>
<feature type="repeat" description="WD" evidence="3">
    <location>
        <begin position="501"/>
        <end position="542"/>
    </location>
</feature>
<dbReference type="GO" id="GO:0004672">
    <property type="term" value="F:protein kinase activity"/>
    <property type="evidence" value="ECO:0007669"/>
    <property type="project" value="InterPro"/>
</dbReference>
<feature type="region of interest" description="Disordered" evidence="4">
    <location>
        <begin position="289"/>
        <end position="414"/>
    </location>
</feature>
<reference evidence="6 7" key="1">
    <citation type="submission" date="2021-01" db="EMBL/GenBank/DDBJ databases">
        <title>Whole genome shotgun sequence of Planobispora longispora NBRC 13918.</title>
        <authorList>
            <person name="Komaki H."/>
            <person name="Tamura T."/>
        </authorList>
    </citation>
    <scope>NUCLEOTIDE SEQUENCE [LARGE SCALE GENOMIC DNA]</scope>
    <source>
        <strain evidence="6 7">NBRC 13918</strain>
    </source>
</reference>
<dbReference type="CDD" id="cd14014">
    <property type="entry name" value="STKc_PknB_like"/>
    <property type="match status" value="1"/>
</dbReference>
<evidence type="ECO:0000256" key="4">
    <source>
        <dbReference type="SAM" id="MobiDB-lite"/>
    </source>
</evidence>
<comment type="caution">
    <text evidence="6">The sequence shown here is derived from an EMBL/GenBank/DDBJ whole genome shotgun (WGS) entry which is preliminary data.</text>
</comment>
<feature type="repeat" description="WD" evidence="3">
    <location>
        <begin position="628"/>
        <end position="669"/>
    </location>
</feature>
<dbReference type="Pfam" id="PF00069">
    <property type="entry name" value="Pkinase"/>
    <property type="match status" value="1"/>
</dbReference>
<dbReference type="PROSITE" id="PS50011">
    <property type="entry name" value="PROTEIN_KINASE_DOM"/>
    <property type="match status" value="1"/>
</dbReference>
<sequence>MSEPYPLRPDEPSRIGGYRLLGRVGTGGQGVVYLGESPAGARVAVKVLHSHVAGDPRNHKRFLREVEAARRVPQFCTAPILDAGTEEDRPYVVSEFIEGESLEQRVGSRGPLGARDLERLAIGTATALAAIHGAGIVHRDFKPANVLLGPDGPRVVDFGIARSMTMTTTSASVVGTPPYMSPEQLSGEEVGPPSDLFSWAGTILFAGTGRTPFGRDIAIAALVYRILHQESDLTGLPDGLREIVGRCLAKAPGNRPAAEQVLLGLITGHGTGRSDLPVSTGDLLVTAMGRMGSPAAPPAPRGPSAPDPLPRPVPPGSPAPDPASFPAPFPAPFPAGPHPTGSSPVPPYSTGPSPVGAHSTGPSGWGPPPAGPSPMASYSTDPSSMGARSTGPSGWGPPPGSPPQERPPGGLTRRNLLIGGGAALATGAVAGAAILLPRYLREGDGTIGSRPGGGTGAASTPAPPATPGTSPTGGSSASPSPSPSATPSPSGLIQPGGQPLVLRNGQSVQGLAISADGRMVAAGCWDGRIRLWEVPSGDSLGELRDREFYVEGVALSPDGRTLISVGGVRDTETHVWDVASRRRKRVPKSVIGSVFAGFSPDGARFVTGSGYEWVRVWKTSGYSQVGASMRHKELVKNAAFSPDGRLLASAGWDNTVRLWRVSDGSAVGGPLTGHKDLVNAVVFLDGGKTLASAGYDKVVRVWDVASRKPAGETFKGAGTTVNTMAASPDGTLLAAGTNENGVLLWDVATRRRFRQPLSDGQIHAVAFSRDGAVLAVAAGNDVFVYDVGSLRTA</sequence>
<dbReference type="PROSITE" id="PS50294">
    <property type="entry name" value="WD_REPEATS_REGION"/>
    <property type="match status" value="3"/>
</dbReference>
<dbReference type="InterPro" id="IPR001680">
    <property type="entry name" value="WD40_rpt"/>
</dbReference>
<evidence type="ECO:0000256" key="1">
    <source>
        <dbReference type="ARBA" id="ARBA00022574"/>
    </source>
</evidence>
<feature type="repeat" description="WD" evidence="3">
    <location>
        <begin position="714"/>
        <end position="755"/>
    </location>
</feature>
<evidence type="ECO:0000256" key="3">
    <source>
        <dbReference type="PROSITE-ProRule" id="PRU00221"/>
    </source>
</evidence>
<dbReference type="PROSITE" id="PS00108">
    <property type="entry name" value="PROTEIN_KINASE_ST"/>
    <property type="match status" value="1"/>
</dbReference>
<feature type="repeat" description="WD" evidence="3">
    <location>
        <begin position="671"/>
        <end position="712"/>
    </location>
</feature>
<dbReference type="PROSITE" id="PS00678">
    <property type="entry name" value="WD_REPEATS_1"/>
    <property type="match status" value="2"/>
</dbReference>
<dbReference type="SMART" id="SM00320">
    <property type="entry name" value="WD40"/>
    <property type="match status" value="7"/>
</dbReference>
<dbReference type="InterPro" id="IPR011047">
    <property type="entry name" value="Quinoprotein_ADH-like_sf"/>
</dbReference>
<dbReference type="InterPro" id="IPR000719">
    <property type="entry name" value="Prot_kinase_dom"/>
</dbReference>
<protein>
    <recommendedName>
        <fullName evidence="5">Protein kinase domain-containing protein</fullName>
    </recommendedName>
</protein>
<dbReference type="RefSeq" id="WP_203894769.1">
    <property type="nucleotide sequence ID" value="NZ_BOOH01000058.1"/>
</dbReference>
<evidence type="ECO:0000256" key="2">
    <source>
        <dbReference type="ARBA" id="ARBA00022737"/>
    </source>
</evidence>
<accession>A0A8J3RSK2</accession>
<dbReference type="AlphaFoldDB" id="A0A8J3RSK2"/>
<feature type="compositionally biased region" description="Polar residues" evidence="4">
    <location>
        <begin position="378"/>
        <end position="387"/>
    </location>
</feature>
<dbReference type="PANTHER" id="PTHR19879">
    <property type="entry name" value="TRANSCRIPTION INITIATION FACTOR TFIID"/>
    <property type="match status" value="1"/>
</dbReference>
<dbReference type="InterPro" id="IPR011009">
    <property type="entry name" value="Kinase-like_dom_sf"/>
</dbReference>
<dbReference type="Gene3D" id="2.130.10.10">
    <property type="entry name" value="YVTN repeat-like/Quinoprotein amine dehydrogenase"/>
    <property type="match status" value="2"/>
</dbReference>
<dbReference type="Gene3D" id="3.30.200.20">
    <property type="entry name" value="Phosphorylase Kinase, domain 1"/>
    <property type="match status" value="1"/>
</dbReference>
<dbReference type="PROSITE" id="PS50082">
    <property type="entry name" value="WD_REPEATS_2"/>
    <property type="match status" value="4"/>
</dbReference>
<dbReference type="EMBL" id="BOOH01000058">
    <property type="protein sequence ID" value="GIH80333.1"/>
    <property type="molecule type" value="Genomic_DNA"/>
</dbReference>
<dbReference type="Proteomes" id="UP000616724">
    <property type="component" value="Unassembled WGS sequence"/>
</dbReference>
<dbReference type="GO" id="GO:0005524">
    <property type="term" value="F:ATP binding"/>
    <property type="evidence" value="ECO:0007669"/>
    <property type="project" value="InterPro"/>
</dbReference>
<dbReference type="Gene3D" id="1.10.510.10">
    <property type="entry name" value="Transferase(Phosphotransferase) domain 1"/>
    <property type="match status" value="1"/>
</dbReference>
<evidence type="ECO:0000313" key="7">
    <source>
        <dbReference type="Proteomes" id="UP000616724"/>
    </source>
</evidence>
<keyword evidence="7" id="KW-1185">Reference proteome</keyword>
<organism evidence="6 7">
    <name type="scientific">Planobispora longispora</name>
    <dbReference type="NCBI Taxonomy" id="28887"/>
    <lineage>
        <taxon>Bacteria</taxon>
        <taxon>Bacillati</taxon>
        <taxon>Actinomycetota</taxon>
        <taxon>Actinomycetes</taxon>
        <taxon>Streptosporangiales</taxon>
        <taxon>Streptosporangiaceae</taxon>
        <taxon>Planobispora</taxon>
    </lineage>
</organism>
<feature type="region of interest" description="Disordered" evidence="4">
    <location>
        <begin position="446"/>
        <end position="501"/>
    </location>
</feature>
<feature type="compositionally biased region" description="Pro residues" evidence="4">
    <location>
        <begin position="395"/>
        <end position="406"/>
    </location>
</feature>
<proteinExistence type="predicted"/>
<dbReference type="InterPro" id="IPR015943">
    <property type="entry name" value="WD40/YVTN_repeat-like_dom_sf"/>
</dbReference>
<name>A0A8J3RSK2_9ACTN</name>
<evidence type="ECO:0000259" key="5">
    <source>
        <dbReference type="PROSITE" id="PS50011"/>
    </source>
</evidence>
<dbReference type="PRINTS" id="PR00320">
    <property type="entry name" value="GPROTEINBRPT"/>
</dbReference>
<dbReference type="CDD" id="cd00200">
    <property type="entry name" value="WD40"/>
    <property type="match status" value="1"/>
</dbReference>
<feature type="domain" description="Protein kinase" evidence="5">
    <location>
        <begin position="18"/>
        <end position="272"/>
    </location>
</feature>
<dbReference type="Pfam" id="PF00400">
    <property type="entry name" value="WD40"/>
    <property type="match status" value="4"/>
</dbReference>
<dbReference type="SUPFAM" id="SSF50998">
    <property type="entry name" value="Quinoprotein alcohol dehydrogenase-like"/>
    <property type="match status" value="1"/>
</dbReference>
<dbReference type="SUPFAM" id="SSF56112">
    <property type="entry name" value="Protein kinase-like (PK-like)"/>
    <property type="match status" value="1"/>
</dbReference>
<keyword evidence="2" id="KW-0677">Repeat</keyword>
<dbReference type="InterPro" id="IPR020472">
    <property type="entry name" value="WD40_PAC1"/>
</dbReference>
<feature type="compositionally biased region" description="Low complexity" evidence="4">
    <location>
        <begin position="467"/>
        <end position="479"/>
    </location>
</feature>
<feature type="compositionally biased region" description="Pro residues" evidence="4">
    <location>
        <begin position="295"/>
        <end position="337"/>
    </location>
</feature>
<gene>
    <name evidence="6" type="ORF">Plo01_67620</name>
</gene>
<dbReference type="InterPro" id="IPR019775">
    <property type="entry name" value="WD40_repeat_CS"/>
</dbReference>
<dbReference type="InterPro" id="IPR008271">
    <property type="entry name" value="Ser/Thr_kinase_AS"/>
</dbReference>
<dbReference type="PANTHER" id="PTHR19879:SF9">
    <property type="entry name" value="TRANSCRIPTION INITIATION FACTOR TFIID SUBUNIT 5"/>
    <property type="match status" value="1"/>
</dbReference>
<keyword evidence="1 3" id="KW-0853">WD repeat</keyword>